<evidence type="ECO:0000313" key="3">
    <source>
        <dbReference type="Proteomes" id="UP000501830"/>
    </source>
</evidence>
<dbReference type="RefSeq" id="WP_166062098.1">
    <property type="nucleotide sequence ID" value="NZ_CP049889.1"/>
</dbReference>
<dbReference type="InterPro" id="IPR018770">
    <property type="entry name" value="ChloroindolylP_hydrolase"/>
</dbReference>
<keyword evidence="1" id="KW-0472">Membrane</keyword>
<name>A0A6G7WFN3_9LACT</name>
<gene>
    <name evidence="2" type="ORF">G7058_02675</name>
</gene>
<evidence type="ECO:0000313" key="2">
    <source>
        <dbReference type="EMBL" id="QIK51053.1"/>
    </source>
</evidence>
<dbReference type="GeneID" id="94552167"/>
<accession>A0A6G7WFN3</accession>
<sequence length="228" mass="26501">MLKKIIHILKFTFTSAICLVALILMYFLLGYDIITSLVLTIVLGSILFHYKNKQKRVTTAPVERVTPEKESYYREQGLTKDEMNLFRNTMHAARTHIEEIEHNVSSRTKLQAITTRNNTLPILKDFFKHIVEQPQRLHEVSHFLYTQLPNLKELTDNYLEIDSHVTKTRETYQSLESSANAIDILCQKINVSYSDFMENDIANMELEIELAKHAASRDNETNHSDTEI</sequence>
<dbReference type="AlphaFoldDB" id="A0A6G7WFN3"/>
<keyword evidence="3" id="KW-1185">Reference proteome</keyword>
<keyword evidence="1" id="KW-0812">Transmembrane</keyword>
<reference evidence="2 3" key="1">
    <citation type="journal article" date="2017" name="Int. J. Syst. Evol. Microbiol.">
        <title>Jeotgalibaca porci sp. nov. and Jeotgalibaca arthritidis sp. nov., isolated from pigs, and emended description of the genus Jeotgalibaca.</title>
        <authorList>
            <person name="Zamora L."/>
            <person name="Perez-Sancho M."/>
            <person name="Dominguez L."/>
            <person name="Fernandez-Garayzabal J.F."/>
            <person name="Vela A.I."/>
        </authorList>
    </citation>
    <scope>NUCLEOTIDE SEQUENCE [LARGE SCALE GENOMIC DNA]</scope>
    <source>
        <strain evidence="2 3">CCUG 69148</strain>
    </source>
</reference>
<keyword evidence="1" id="KW-1133">Transmembrane helix</keyword>
<dbReference type="Proteomes" id="UP000501830">
    <property type="component" value="Chromosome"/>
</dbReference>
<dbReference type="EMBL" id="CP049889">
    <property type="protein sequence ID" value="QIK51053.1"/>
    <property type="molecule type" value="Genomic_DNA"/>
</dbReference>
<dbReference type="Pfam" id="PF10112">
    <property type="entry name" value="Halogen_Hydrol"/>
    <property type="match status" value="1"/>
</dbReference>
<feature type="transmembrane region" description="Helical" evidence="1">
    <location>
        <begin position="7"/>
        <end position="27"/>
    </location>
</feature>
<proteinExistence type="predicted"/>
<dbReference type="KEGG" id="jpo:G7058_02675"/>
<evidence type="ECO:0000256" key="1">
    <source>
        <dbReference type="SAM" id="Phobius"/>
    </source>
</evidence>
<feature type="transmembrane region" description="Helical" evidence="1">
    <location>
        <begin position="33"/>
        <end position="50"/>
    </location>
</feature>
<organism evidence="2 3">
    <name type="scientific">Jeotgalibaca porci</name>
    <dbReference type="NCBI Taxonomy" id="1868793"/>
    <lineage>
        <taxon>Bacteria</taxon>
        <taxon>Bacillati</taxon>
        <taxon>Bacillota</taxon>
        <taxon>Bacilli</taxon>
        <taxon>Lactobacillales</taxon>
        <taxon>Carnobacteriaceae</taxon>
        <taxon>Jeotgalibaca</taxon>
    </lineage>
</organism>
<protein>
    <submittedName>
        <fullName evidence="2">Phosphatase</fullName>
    </submittedName>
</protein>